<proteinExistence type="predicted"/>
<reference evidence="1" key="1">
    <citation type="journal article" date="2007" name="Science">
        <title>Draft genome of the filarial nematode parasite Brugia malayi.</title>
        <authorList>
            <person name="Ghedin E."/>
            <person name="Wang S."/>
            <person name="Spiro D."/>
            <person name="Caler E."/>
            <person name="Zhao Q."/>
            <person name="Crabtree J."/>
            <person name="Allen J.E."/>
            <person name="Delcher A.L."/>
            <person name="Guiliano D.B."/>
            <person name="Miranda-Saavedra D."/>
            <person name="Angiuoli S.V."/>
            <person name="Creasy T."/>
            <person name="Amedeo P."/>
            <person name="Haas B."/>
            <person name="El-Sayed N.M."/>
            <person name="Wortman J.R."/>
            <person name="Feldblyum T."/>
            <person name="Tallon L."/>
            <person name="Schatz M."/>
            <person name="Shumway M."/>
            <person name="Koo H."/>
            <person name="Salzberg S.L."/>
            <person name="Schobel S."/>
            <person name="Pertea M."/>
            <person name="Pop M."/>
            <person name="White O."/>
            <person name="Barton G.J."/>
            <person name="Carlow C.K."/>
            <person name="Crawford M.J."/>
            <person name="Daub J."/>
            <person name="Dimmic M.W."/>
            <person name="Estes C.F."/>
            <person name="Foster J.M."/>
            <person name="Ganatra M."/>
            <person name="Gregory W.F."/>
            <person name="Johnson N.M."/>
            <person name="Jin J."/>
            <person name="Komuniecki R."/>
            <person name="Korf I."/>
            <person name="Kumar S."/>
            <person name="Laney S."/>
            <person name="Li B.W."/>
            <person name="Li W."/>
            <person name="Lindblom T.H."/>
            <person name="Lustigman S."/>
            <person name="Ma D."/>
            <person name="Maina C.V."/>
            <person name="Martin D.M."/>
            <person name="McCarter J.P."/>
            <person name="McReynolds L."/>
            <person name="Mitreva M."/>
            <person name="Nutman T.B."/>
            <person name="Parkinson J."/>
            <person name="Peregrin-Alvarez J.M."/>
            <person name="Poole C."/>
            <person name="Ren Q."/>
            <person name="Saunders L."/>
            <person name="Sluder A.E."/>
            <person name="Smith K."/>
            <person name="Stanke M."/>
            <person name="Unnasch T.R."/>
            <person name="Ware J."/>
            <person name="Wei A.D."/>
            <person name="Weil G."/>
            <person name="Williams D.J."/>
            <person name="Zhang Y."/>
            <person name="Williams S.A."/>
            <person name="Fraser-Liggett C."/>
            <person name="Slatko B."/>
            <person name="Blaxter M.L."/>
            <person name="Scott A.L."/>
        </authorList>
    </citation>
    <scope>NUCLEOTIDE SEQUENCE</scope>
    <source>
        <strain evidence="1">FR3</strain>
    </source>
</reference>
<reference evidence="1" key="2">
    <citation type="submission" date="2012-12" db="EMBL/GenBank/DDBJ databases">
        <authorList>
            <consortium name="WormBase Consortium"/>
            <person name="Ghedin E."/>
            <person name="Paulini M."/>
        </authorList>
    </citation>
    <scope>NUCLEOTIDE SEQUENCE</scope>
    <source>
        <strain evidence="1">FR3</strain>
    </source>
</reference>
<dbReference type="EMBL" id="LN856957">
    <property type="protein sequence ID" value="CDP96162.1"/>
    <property type="molecule type" value="Genomic_DNA"/>
</dbReference>
<dbReference type="AlphaFoldDB" id="A0A1I9G2I8"/>
<accession>A0A1I9G2I8</accession>
<name>A0A1I9G2I8_BRUMA</name>
<organism evidence="1">
    <name type="scientific">Brugia malayi</name>
    <name type="common">Filarial nematode worm</name>
    <dbReference type="NCBI Taxonomy" id="6279"/>
    <lineage>
        <taxon>Eukaryota</taxon>
        <taxon>Metazoa</taxon>
        <taxon>Ecdysozoa</taxon>
        <taxon>Nematoda</taxon>
        <taxon>Chromadorea</taxon>
        <taxon>Rhabditida</taxon>
        <taxon>Spirurina</taxon>
        <taxon>Spiruromorpha</taxon>
        <taxon>Filarioidea</taxon>
        <taxon>Onchocercidae</taxon>
        <taxon>Brugia</taxon>
    </lineage>
</organism>
<evidence type="ECO:0000313" key="1">
    <source>
        <dbReference type="EMBL" id="CDP96162.1"/>
    </source>
</evidence>
<protein>
    <submittedName>
        <fullName evidence="1">Bm472</fullName>
    </submittedName>
</protein>
<sequence>MLEKFDNPSVDYTAVKFLKQKFRSENCHGWRLLLSMIHSFLPSRRDDTCQWEGRGNRSLPPITINYRKH</sequence>
<gene>
    <name evidence="1" type="primary">Bm472</name>
    <name evidence="1" type="ORF">BM_Bm472</name>
</gene>